<sequence>MLPNQRNDTLYVTESSESESIPSVVTQISQQCCVAPLGVVVAVMRQCGEDGEGCGEILVSRHSTSSSITLHPLLLLLLHFPHPHLQSLPPAPPPPPRTPPPCQPPRLFLRHFLLLLLHLHVHPSFSSSSFIPTTSAFSASSSLPW</sequence>
<proteinExistence type="predicted"/>
<keyword evidence="2" id="KW-1185">Reference proteome</keyword>
<dbReference type="Proteomes" id="UP000324222">
    <property type="component" value="Unassembled WGS sequence"/>
</dbReference>
<evidence type="ECO:0000313" key="2">
    <source>
        <dbReference type="Proteomes" id="UP000324222"/>
    </source>
</evidence>
<dbReference type="AlphaFoldDB" id="A0A5B7I2B7"/>
<accession>A0A5B7I2B7</accession>
<reference evidence="1 2" key="1">
    <citation type="submission" date="2019-05" db="EMBL/GenBank/DDBJ databases">
        <title>Another draft genome of Portunus trituberculatus and its Hox gene families provides insights of decapod evolution.</title>
        <authorList>
            <person name="Jeong J.-H."/>
            <person name="Song I."/>
            <person name="Kim S."/>
            <person name="Choi T."/>
            <person name="Kim D."/>
            <person name="Ryu S."/>
            <person name="Kim W."/>
        </authorList>
    </citation>
    <scope>NUCLEOTIDE SEQUENCE [LARGE SCALE GENOMIC DNA]</scope>
    <source>
        <tissue evidence="1">Muscle</tissue>
    </source>
</reference>
<protein>
    <submittedName>
        <fullName evidence="1">Uncharacterized protein</fullName>
    </submittedName>
</protein>
<gene>
    <name evidence="1" type="ORF">E2C01_069977</name>
</gene>
<comment type="caution">
    <text evidence="1">The sequence shown here is derived from an EMBL/GenBank/DDBJ whole genome shotgun (WGS) entry which is preliminary data.</text>
</comment>
<dbReference type="EMBL" id="VSRR010041451">
    <property type="protein sequence ID" value="MPC75587.1"/>
    <property type="molecule type" value="Genomic_DNA"/>
</dbReference>
<organism evidence="1 2">
    <name type="scientific">Portunus trituberculatus</name>
    <name type="common">Swimming crab</name>
    <name type="synonym">Neptunus trituberculatus</name>
    <dbReference type="NCBI Taxonomy" id="210409"/>
    <lineage>
        <taxon>Eukaryota</taxon>
        <taxon>Metazoa</taxon>
        <taxon>Ecdysozoa</taxon>
        <taxon>Arthropoda</taxon>
        <taxon>Crustacea</taxon>
        <taxon>Multicrustacea</taxon>
        <taxon>Malacostraca</taxon>
        <taxon>Eumalacostraca</taxon>
        <taxon>Eucarida</taxon>
        <taxon>Decapoda</taxon>
        <taxon>Pleocyemata</taxon>
        <taxon>Brachyura</taxon>
        <taxon>Eubrachyura</taxon>
        <taxon>Portunoidea</taxon>
        <taxon>Portunidae</taxon>
        <taxon>Portuninae</taxon>
        <taxon>Portunus</taxon>
    </lineage>
</organism>
<name>A0A5B7I2B7_PORTR</name>
<evidence type="ECO:0000313" key="1">
    <source>
        <dbReference type="EMBL" id="MPC75587.1"/>
    </source>
</evidence>